<comment type="caution">
    <text evidence="7">The sequence shown here is derived from an EMBL/GenBank/DDBJ whole genome shotgun (WGS) entry which is preliminary data.</text>
</comment>
<dbReference type="InterPro" id="IPR045076">
    <property type="entry name" value="MutS"/>
</dbReference>
<dbReference type="Proteomes" id="UP000704712">
    <property type="component" value="Unassembled WGS sequence"/>
</dbReference>
<dbReference type="InterPro" id="IPR007696">
    <property type="entry name" value="DNA_mismatch_repair_MutS_core"/>
</dbReference>
<evidence type="ECO:0000313" key="8">
    <source>
        <dbReference type="Proteomes" id="UP000704712"/>
    </source>
</evidence>
<evidence type="ECO:0000256" key="3">
    <source>
        <dbReference type="ARBA" id="ARBA00022840"/>
    </source>
</evidence>
<dbReference type="PANTHER" id="PTHR11361:SF148">
    <property type="entry name" value="DNA MISMATCH REPAIR PROTEIN MSH6"/>
    <property type="match status" value="1"/>
</dbReference>
<dbReference type="SUPFAM" id="SSF52540">
    <property type="entry name" value="P-loop containing nucleoside triphosphate hydrolases"/>
    <property type="match status" value="1"/>
</dbReference>
<dbReference type="PIRSF" id="PIRSF005813">
    <property type="entry name" value="MSH2"/>
    <property type="match status" value="1"/>
</dbReference>
<accession>A0A8S9UH07</accession>
<comment type="similarity">
    <text evidence="1">Belongs to the DNA mismatch repair MutS family.</text>
</comment>
<dbReference type="InterPro" id="IPR036187">
    <property type="entry name" value="DNA_mismatch_repair_MutS_sf"/>
</dbReference>
<dbReference type="EMBL" id="JAACNO010001546">
    <property type="protein sequence ID" value="KAF4139776.1"/>
    <property type="molecule type" value="Genomic_DNA"/>
</dbReference>
<organism evidence="7 8">
    <name type="scientific">Phytophthora infestans</name>
    <name type="common">Potato late blight agent</name>
    <name type="synonym">Botrytis infestans</name>
    <dbReference type="NCBI Taxonomy" id="4787"/>
    <lineage>
        <taxon>Eukaryota</taxon>
        <taxon>Sar</taxon>
        <taxon>Stramenopiles</taxon>
        <taxon>Oomycota</taxon>
        <taxon>Peronosporomycetes</taxon>
        <taxon>Peronosporales</taxon>
        <taxon>Peronosporaceae</taxon>
        <taxon>Phytophthora</taxon>
    </lineage>
</organism>
<reference evidence="7" key="1">
    <citation type="submission" date="2020-03" db="EMBL/GenBank/DDBJ databases">
        <title>Hybrid Assembly of Korean Phytophthora infestans isolates.</title>
        <authorList>
            <person name="Prokchorchik M."/>
            <person name="Lee Y."/>
            <person name="Seo J."/>
            <person name="Cho J.-H."/>
            <person name="Park Y.-E."/>
            <person name="Jang D.-C."/>
            <person name="Im J.-S."/>
            <person name="Choi J.-G."/>
            <person name="Park H.-J."/>
            <person name="Lee G.-B."/>
            <person name="Lee Y.-G."/>
            <person name="Hong S.-Y."/>
            <person name="Cho K."/>
            <person name="Sohn K.H."/>
        </authorList>
    </citation>
    <scope>NUCLEOTIDE SEQUENCE</scope>
    <source>
        <strain evidence="7">KR_2_A2</strain>
    </source>
</reference>
<dbReference type="GO" id="GO:0005524">
    <property type="term" value="F:ATP binding"/>
    <property type="evidence" value="ECO:0007669"/>
    <property type="project" value="UniProtKB-KW"/>
</dbReference>
<dbReference type="Pfam" id="PF00488">
    <property type="entry name" value="MutS_V"/>
    <property type="match status" value="1"/>
</dbReference>
<dbReference type="InterPro" id="IPR027417">
    <property type="entry name" value="P-loop_NTPase"/>
</dbReference>
<dbReference type="AlphaFoldDB" id="A0A8S9UH07"/>
<dbReference type="SMART" id="SM00533">
    <property type="entry name" value="MUTSd"/>
    <property type="match status" value="1"/>
</dbReference>
<dbReference type="InterPro" id="IPR011184">
    <property type="entry name" value="DNA_mismatch_repair_Msh2"/>
</dbReference>
<gene>
    <name evidence="7" type="ORF">GN958_ATG11017</name>
</gene>
<evidence type="ECO:0000259" key="5">
    <source>
        <dbReference type="SMART" id="SM00533"/>
    </source>
</evidence>
<dbReference type="GO" id="GO:0032301">
    <property type="term" value="C:MutSalpha complex"/>
    <property type="evidence" value="ECO:0007669"/>
    <property type="project" value="TreeGrafter"/>
</dbReference>
<feature type="domain" description="DNA mismatch repair proteins mutS family" evidence="6">
    <location>
        <begin position="415"/>
        <end position="578"/>
    </location>
</feature>
<evidence type="ECO:0000259" key="6">
    <source>
        <dbReference type="SMART" id="SM00534"/>
    </source>
</evidence>
<dbReference type="Pfam" id="PF05192">
    <property type="entry name" value="MutS_III"/>
    <property type="match status" value="1"/>
</dbReference>
<evidence type="ECO:0000256" key="2">
    <source>
        <dbReference type="ARBA" id="ARBA00022741"/>
    </source>
</evidence>
<keyword evidence="4" id="KW-0238">DNA-binding</keyword>
<evidence type="ECO:0000256" key="1">
    <source>
        <dbReference type="ARBA" id="ARBA00006271"/>
    </source>
</evidence>
<keyword evidence="2" id="KW-0547">Nucleotide-binding</keyword>
<dbReference type="GO" id="GO:0006298">
    <property type="term" value="P:mismatch repair"/>
    <property type="evidence" value="ECO:0007669"/>
    <property type="project" value="InterPro"/>
</dbReference>
<keyword evidence="3" id="KW-0067">ATP-binding</keyword>
<dbReference type="SMART" id="SM00534">
    <property type="entry name" value="MUTSac"/>
    <property type="match status" value="1"/>
</dbReference>
<evidence type="ECO:0000256" key="4">
    <source>
        <dbReference type="ARBA" id="ARBA00023125"/>
    </source>
</evidence>
<sequence length="580" mass="65454">MQLNASAKGAFVLSTGSNNRLSSLFSLLSPSCSTKRGRQCLKQWLEQPCIDPVELNRRHATVDAVISAVDQGNAVLWDLSSIFQHFQSYERELSVFTCSTPNSMDTKLSLSVSCGFVNLFQYHSQLTWKQDFTGLQKWLREFQVLARNCVEDGEFPVQLENLYSTRLRPIQLLCSQDLEPFCTSIQDMQDAMEIDSENEMRASTSHLQEIRRQISQCEVKVTVAVKQTATLLSIAEDRIKVIYADDDQSSMAKLRIVLRVSRQDSHRIQQHSGEHLSVIRASRASGVWFSTPMIDSLGAKWKALKRNYEDAEADLVDFLTTEFRSRFQCFLHELERRVAELDVLVSFALVSHKRKFVRASIAAENISILSLRGLFNPFTQNLSSESDEVNSDVTIELSEKTFLLLEGDQKKGDCSLLQLVGLVAMLNQLGCFVPCKEAVIPVFDAMFLRTGAHDQQLYGYSTFMTEMREMSQIFASMTSNSLVVIEDLCRGTSTSEGLALAVAMCLYLMESKTLTCFSSQWRELTDQLSTLSACTTPDWSHQNTNIDPNKTPKAAFKTLMRDCDLPPDLITLINEEINQS</sequence>
<feature type="domain" description="DNA mismatch repair protein MutS core" evidence="5">
    <location>
        <begin position="19"/>
        <end position="382"/>
    </location>
</feature>
<proteinExistence type="inferred from homology"/>
<dbReference type="GO" id="GO:0140664">
    <property type="term" value="F:ATP-dependent DNA damage sensor activity"/>
    <property type="evidence" value="ECO:0007669"/>
    <property type="project" value="InterPro"/>
</dbReference>
<evidence type="ECO:0000313" key="7">
    <source>
        <dbReference type="EMBL" id="KAF4139776.1"/>
    </source>
</evidence>
<dbReference type="PANTHER" id="PTHR11361">
    <property type="entry name" value="DNA MISMATCH REPAIR PROTEIN MUTS FAMILY MEMBER"/>
    <property type="match status" value="1"/>
</dbReference>
<dbReference type="Gene3D" id="1.10.1420.10">
    <property type="match status" value="2"/>
</dbReference>
<name>A0A8S9UH07_PHYIN</name>
<protein>
    <submittedName>
        <fullName evidence="7">MutS domain V</fullName>
    </submittedName>
</protein>
<dbReference type="InterPro" id="IPR000432">
    <property type="entry name" value="DNA_mismatch_repair_MutS_C"/>
</dbReference>
<dbReference type="GO" id="GO:0030983">
    <property type="term" value="F:mismatched DNA binding"/>
    <property type="evidence" value="ECO:0007669"/>
    <property type="project" value="InterPro"/>
</dbReference>
<dbReference type="Gene3D" id="3.40.50.300">
    <property type="entry name" value="P-loop containing nucleotide triphosphate hydrolases"/>
    <property type="match status" value="1"/>
</dbReference>
<dbReference type="SUPFAM" id="SSF48334">
    <property type="entry name" value="DNA repair protein MutS, domain III"/>
    <property type="match status" value="1"/>
</dbReference>